<evidence type="ECO:0008006" key="3">
    <source>
        <dbReference type="Google" id="ProtNLM"/>
    </source>
</evidence>
<dbReference type="Proteomes" id="UP000887320">
    <property type="component" value="Unassembled WGS sequence"/>
</dbReference>
<reference evidence="1" key="1">
    <citation type="submission" date="2021-07" db="EMBL/GenBank/DDBJ databases">
        <authorList>
            <person name="Fernandez M."/>
            <person name="Pereira P."/>
            <person name="Torres Tejerizo G.A."/>
            <person name="Gonzalez P."/>
            <person name="Agostini E."/>
        </authorList>
    </citation>
    <scope>NUCLEOTIDE SEQUENCE</scope>
    <source>
        <strain evidence="1">SFC 500-1A</strain>
    </source>
</reference>
<name>A0A8X8GI72_ACIGI</name>
<evidence type="ECO:0000313" key="2">
    <source>
        <dbReference type="Proteomes" id="UP000887320"/>
    </source>
</evidence>
<comment type="caution">
    <text evidence="1">The sequence shown here is derived from an EMBL/GenBank/DDBJ whole genome shotgun (WGS) entry which is preliminary data.</text>
</comment>
<protein>
    <recommendedName>
        <fullName evidence="3">Lipoprotein</fullName>
    </recommendedName>
</protein>
<gene>
    <name evidence="1" type="ORF">KW868_07170</name>
</gene>
<dbReference type="RefSeq" id="WP_056513475.1">
    <property type="nucleotide sequence ID" value="NZ_CP083989.1"/>
</dbReference>
<organism evidence="1 2">
    <name type="scientific">Acinetobacter guillouiae</name>
    <name type="common">Acinetobacter genomosp. 11</name>
    <dbReference type="NCBI Taxonomy" id="106649"/>
    <lineage>
        <taxon>Bacteria</taxon>
        <taxon>Pseudomonadati</taxon>
        <taxon>Pseudomonadota</taxon>
        <taxon>Gammaproteobacteria</taxon>
        <taxon>Moraxellales</taxon>
        <taxon>Moraxellaceae</taxon>
        <taxon>Acinetobacter</taxon>
    </lineage>
</organism>
<dbReference type="AlphaFoldDB" id="A0A8X8GI72"/>
<sequence length="114" mass="12608">MKNSFLLSASILLTGCVLGTSSEIKTAEKLLSQFQCNNIETAELAHSSINTYHERSLAVSKEKATEYVDRYKSGDELFKIPLDEVVQQQYDIYKTACESLGGVQHSTTGNAKNK</sequence>
<dbReference type="EMBL" id="JAHWXT010000002">
    <property type="protein sequence ID" value="MCF0264247.1"/>
    <property type="molecule type" value="Genomic_DNA"/>
</dbReference>
<dbReference type="PROSITE" id="PS51257">
    <property type="entry name" value="PROKAR_LIPOPROTEIN"/>
    <property type="match status" value="1"/>
</dbReference>
<accession>A0A8X8GI72</accession>
<evidence type="ECO:0000313" key="1">
    <source>
        <dbReference type="EMBL" id="MCF0264247.1"/>
    </source>
</evidence>
<proteinExistence type="predicted"/>